<name>A0A7Z0I0X2_9RHOB</name>
<protein>
    <submittedName>
        <fullName evidence="3">Hemerythrin domain-containing protein</fullName>
    </submittedName>
</protein>
<comment type="caution">
    <text evidence="3">The sequence shown here is derived from an EMBL/GenBank/DDBJ whole genome shotgun (WGS) entry which is preliminary data.</text>
</comment>
<dbReference type="EMBL" id="JACBXS010000020">
    <property type="protein sequence ID" value="NYS25514.1"/>
    <property type="molecule type" value="Genomic_DNA"/>
</dbReference>
<dbReference type="AlphaFoldDB" id="A0A7Z0I0X2"/>
<gene>
    <name evidence="3" type="ORF">HUK65_10970</name>
</gene>
<feature type="domain" description="Hemerythrin-like" evidence="2">
    <location>
        <begin position="35"/>
        <end position="167"/>
    </location>
</feature>
<evidence type="ECO:0000256" key="1">
    <source>
        <dbReference type="SAM" id="MobiDB-lite"/>
    </source>
</evidence>
<accession>A0A7Z0I0X2</accession>
<evidence type="ECO:0000259" key="2">
    <source>
        <dbReference type="Pfam" id="PF01814"/>
    </source>
</evidence>
<dbReference type="InterPro" id="IPR012312">
    <property type="entry name" value="Hemerythrin-like"/>
</dbReference>
<evidence type="ECO:0000313" key="4">
    <source>
        <dbReference type="Proteomes" id="UP000529417"/>
    </source>
</evidence>
<dbReference type="Gene3D" id="1.20.120.520">
    <property type="entry name" value="nmb1532 protein domain like"/>
    <property type="match status" value="1"/>
</dbReference>
<reference evidence="3 4" key="1">
    <citation type="journal article" date="2000" name="Arch. Microbiol.">
        <title>Rhodobaca bogoriensis gen. nov. and sp. nov., an alkaliphilic purple nonsulfur bacterium from African Rift Valley soda lakes.</title>
        <authorList>
            <person name="Milford A.D."/>
            <person name="Achenbach L.A."/>
            <person name="Jung D.O."/>
            <person name="Madigan M.T."/>
        </authorList>
    </citation>
    <scope>NUCLEOTIDE SEQUENCE [LARGE SCALE GENOMIC DNA]</scope>
    <source>
        <strain evidence="3 4">2376</strain>
    </source>
</reference>
<organism evidence="3 4">
    <name type="scientific">Rhabdonatronobacter sediminivivens</name>
    <dbReference type="NCBI Taxonomy" id="2743469"/>
    <lineage>
        <taxon>Bacteria</taxon>
        <taxon>Pseudomonadati</taxon>
        <taxon>Pseudomonadota</taxon>
        <taxon>Alphaproteobacteria</taxon>
        <taxon>Rhodobacterales</taxon>
        <taxon>Paracoccaceae</taxon>
        <taxon>Rhabdonatronobacter</taxon>
    </lineage>
</organism>
<proteinExistence type="predicted"/>
<keyword evidence="4" id="KW-1185">Reference proteome</keyword>
<feature type="region of interest" description="Disordered" evidence="1">
    <location>
        <begin position="1"/>
        <end position="28"/>
    </location>
</feature>
<dbReference type="Proteomes" id="UP000529417">
    <property type="component" value="Unassembled WGS sequence"/>
</dbReference>
<dbReference type="Pfam" id="PF01814">
    <property type="entry name" value="Hemerythrin"/>
    <property type="match status" value="1"/>
</dbReference>
<sequence length="213" mass="23827">MSEIEPKHTRHPGRQSGTIRGARAAPPQLSARECPIEAMYEEHFIQRQLCADMELLAATTLSRPELARRLLVNLCRDLPRHLEDEEHGLFPRLRARALPEDELEKTLTRLAREHEIAAAAYALLVPALVRMADGNLPAPEECDALRRLASSERRHLIVENAILLPLARLRLSDADKVALMAEMCARRARPPRMDAACARALARIAPTPLGEPQ</sequence>
<dbReference type="RefSeq" id="WP_179906280.1">
    <property type="nucleotide sequence ID" value="NZ_JACBXS010000020.1"/>
</dbReference>
<evidence type="ECO:0000313" key="3">
    <source>
        <dbReference type="EMBL" id="NYS25514.1"/>
    </source>
</evidence>